<dbReference type="InterPro" id="IPR013325">
    <property type="entry name" value="RNA_pol_sigma_r2"/>
</dbReference>
<evidence type="ECO:0000313" key="9">
    <source>
        <dbReference type="EMBL" id="GGO84290.1"/>
    </source>
</evidence>
<evidence type="ECO:0000256" key="4">
    <source>
        <dbReference type="ARBA" id="ARBA00023125"/>
    </source>
</evidence>
<feature type="region of interest" description="Disordered" evidence="6">
    <location>
        <begin position="94"/>
        <end position="126"/>
    </location>
</feature>
<dbReference type="InterPro" id="IPR007627">
    <property type="entry name" value="RNA_pol_sigma70_r2"/>
</dbReference>
<dbReference type="GO" id="GO:0003677">
    <property type="term" value="F:DNA binding"/>
    <property type="evidence" value="ECO:0007669"/>
    <property type="project" value="UniProtKB-KW"/>
</dbReference>
<dbReference type="InterPro" id="IPR014284">
    <property type="entry name" value="RNA_pol_sigma-70_dom"/>
</dbReference>
<gene>
    <name evidence="9" type="primary">rpoE</name>
    <name evidence="9" type="ORF">GCM10012280_15430</name>
</gene>
<evidence type="ECO:0000256" key="3">
    <source>
        <dbReference type="ARBA" id="ARBA00023082"/>
    </source>
</evidence>
<evidence type="ECO:0000313" key="10">
    <source>
        <dbReference type="Proteomes" id="UP000641932"/>
    </source>
</evidence>
<dbReference type="InterPro" id="IPR013249">
    <property type="entry name" value="RNA_pol_sigma70_r4_t2"/>
</dbReference>
<dbReference type="Pfam" id="PF08281">
    <property type="entry name" value="Sigma70_r4_2"/>
    <property type="match status" value="1"/>
</dbReference>
<dbReference type="InterPro" id="IPR039425">
    <property type="entry name" value="RNA_pol_sigma-70-like"/>
</dbReference>
<evidence type="ECO:0000259" key="7">
    <source>
        <dbReference type="Pfam" id="PF04542"/>
    </source>
</evidence>
<comment type="caution">
    <text evidence="9">The sequence shown here is derived from an EMBL/GenBank/DDBJ whole genome shotgun (WGS) entry which is preliminary data.</text>
</comment>
<organism evidence="9 10">
    <name type="scientific">Wenjunlia tyrosinilytica</name>
    <dbReference type="NCBI Taxonomy" id="1544741"/>
    <lineage>
        <taxon>Bacteria</taxon>
        <taxon>Bacillati</taxon>
        <taxon>Actinomycetota</taxon>
        <taxon>Actinomycetes</taxon>
        <taxon>Kitasatosporales</taxon>
        <taxon>Streptomycetaceae</taxon>
        <taxon>Wenjunlia</taxon>
    </lineage>
</organism>
<dbReference type="Proteomes" id="UP000641932">
    <property type="component" value="Unassembled WGS sequence"/>
</dbReference>
<keyword evidence="10" id="KW-1185">Reference proteome</keyword>
<dbReference type="PANTHER" id="PTHR43133">
    <property type="entry name" value="RNA POLYMERASE ECF-TYPE SIGMA FACTO"/>
    <property type="match status" value="1"/>
</dbReference>
<dbReference type="SUPFAM" id="SSF88946">
    <property type="entry name" value="Sigma2 domain of RNA polymerase sigma factors"/>
    <property type="match status" value="1"/>
</dbReference>
<dbReference type="CDD" id="cd06171">
    <property type="entry name" value="Sigma70_r4"/>
    <property type="match status" value="1"/>
</dbReference>
<dbReference type="NCBIfam" id="TIGR02937">
    <property type="entry name" value="sigma70-ECF"/>
    <property type="match status" value="1"/>
</dbReference>
<dbReference type="InterPro" id="IPR036388">
    <property type="entry name" value="WH-like_DNA-bd_sf"/>
</dbReference>
<dbReference type="Gene3D" id="1.10.10.10">
    <property type="entry name" value="Winged helix-like DNA-binding domain superfamily/Winged helix DNA-binding domain"/>
    <property type="match status" value="1"/>
</dbReference>
<keyword evidence="3" id="KW-0731">Sigma factor</keyword>
<evidence type="ECO:0000256" key="1">
    <source>
        <dbReference type="ARBA" id="ARBA00010641"/>
    </source>
</evidence>
<comment type="similarity">
    <text evidence="1">Belongs to the sigma-70 factor family. ECF subfamily.</text>
</comment>
<dbReference type="RefSeq" id="WP_229698225.1">
    <property type="nucleotide sequence ID" value="NZ_BMMS01000005.1"/>
</dbReference>
<name>A0A917ZKD5_9ACTN</name>
<feature type="domain" description="RNA polymerase sigma factor 70 region 4 type 2" evidence="8">
    <location>
        <begin position="152"/>
        <end position="201"/>
    </location>
</feature>
<evidence type="ECO:0000256" key="6">
    <source>
        <dbReference type="SAM" id="MobiDB-lite"/>
    </source>
</evidence>
<dbReference type="GO" id="GO:0016987">
    <property type="term" value="F:sigma factor activity"/>
    <property type="evidence" value="ECO:0007669"/>
    <property type="project" value="UniProtKB-KW"/>
</dbReference>
<protein>
    <submittedName>
        <fullName evidence="9">RNA polymerase sigma24 factor</fullName>
    </submittedName>
</protein>
<dbReference type="Pfam" id="PF04542">
    <property type="entry name" value="Sigma70_r2"/>
    <property type="match status" value="1"/>
</dbReference>
<evidence type="ECO:0000259" key="8">
    <source>
        <dbReference type="Pfam" id="PF08281"/>
    </source>
</evidence>
<dbReference type="SUPFAM" id="SSF88659">
    <property type="entry name" value="Sigma3 and sigma4 domains of RNA polymerase sigma factors"/>
    <property type="match status" value="1"/>
</dbReference>
<evidence type="ECO:0000256" key="2">
    <source>
        <dbReference type="ARBA" id="ARBA00023015"/>
    </source>
</evidence>
<dbReference type="GO" id="GO:0006352">
    <property type="term" value="P:DNA-templated transcription initiation"/>
    <property type="evidence" value="ECO:0007669"/>
    <property type="project" value="InterPro"/>
</dbReference>
<dbReference type="PANTHER" id="PTHR43133:SF8">
    <property type="entry name" value="RNA POLYMERASE SIGMA FACTOR HI_1459-RELATED"/>
    <property type="match status" value="1"/>
</dbReference>
<sequence>MGIDAAGEALVVRRLMDGDEDALTSLMDSWSPVMLRLARMHVNTVQSAEDTVQETWLAVLHGLERFERRSSLRTWVFRILLNKAKSCGVREHRTVPTAALDGQGGGPVPDPRRLRRSGGGREDPWPEPWAVLPLPWPTTPEGELLAAEARRVLAAELGRLPPRQRAVIELRDLYGYSAEETCRMLRVSKANQRVLLHRARAGLRSRVEGYFGALAMEVG</sequence>
<evidence type="ECO:0000256" key="5">
    <source>
        <dbReference type="ARBA" id="ARBA00023163"/>
    </source>
</evidence>
<keyword evidence="4" id="KW-0238">DNA-binding</keyword>
<keyword evidence="2" id="KW-0805">Transcription regulation</keyword>
<dbReference type="Gene3D" id="1.10.1740.10">
    <property type="match status" value="1"/>
</dbReference>
<accession>A0A917ZKD5</accession>
<reference evidence="9" key="2">
    <citation type="submission" date="2020-09" db="EMBL/GenBank/DDBJ databases">
        <authorList>
            <person name="Sun Q."/>
            <person name="Zhou Y."/>
        </authorList>
    </citation>
    <scope>NUCLEOTIDE SEQUENCE</scope>
    <source>
        <strain evidence="9">CGMCC 4.7201</strain>
    </source>
</reference>
<dbReference type="AlphaFoldDB" id="A0A917ZKD5"/>
<keyword evidence="5" id="KW-0804">Transcription</keyword>
<reference evidence="9" key="1">
    <citation type="journal article" date="2014" name="Int. J. Syst. Evol. Microbiol.">
        <title>Complete genome sequence of Corynebacterium casei LMG S-19264T (=DSM 44701T), isolated from a smear-ripened cheese.</title>
        <authorList>
            <consortium name="US DOE Joint Genome Institute (JGI-PGF)"/>
            <person name="Walter F."/>
            <person name="Albersmeier A."/>
            <person name="Kalinowski J."/>
            <person name="Ruckert C."/>
        </authorList>
    </citation>
    <scope>NUCLEOTIDE SEQUENCE</scope>
    <source>
        <strain evidence="9">CGMCC 4.7201</strain>
    </source>
</reference>
<dbReference type="InterPro" id="IPR013324">
    <property type="entry name" value="RNA_pol_sigma_r3/r4-like"/>
</dbReference>
<feature type="domain" description="RNA polymerase sigma-70 region 2" evidence="7">
    <location>
        <begin position="27"/>
        <end position="85"/>
    </location>
</feature>
<proteinExistence type="inferred from homology"/>
<dbReference type="EMBL" id="BMMS01000005">
    <property type="protein sequence ID" value="GGO84290.1"/>
    <property type="molecule type" value="Genomic_DNA"/>
</dbReference>